<keyword evidence="11" id="KW-1185">Reference proteome</keyword>
<dbReference type="PROSITE" id="PS50208">
    <property type="entry name" value="CASPASE_P20"/>
    <property type="match status" value="1"/>
</dbReference>
<dbReference type="eggNOG" id="KOG3573">
    <property type="taxonomic scope" value="Eukaryota"/>
</dbReference>
<dbReference type="PROSITE" id="PS01122">
    <property type="entry name" value="CASPASE_CYS"/>
    <property type="match status" value="1"/>
</dbReference>
<dbReference type="InterPro" id="IPR029030">
    <property type="entry name" value="Caspase-like_dom_sf"/>
</dbReference>
<evidence type="ECO:0000256" key="2">
    <source>
        <dbReference type="ARBA" id="ARBA00022670"/>
    </source>
</evidence>
<evidence type="ECO:0000256" key="1">
    <source>
        <dbReference type="ARBA" id="ARBA00010134"/>
    </source>
</evidence>
<dbReference type="STRING" id="126957.T1J912"/>
<dbReference type="PhylomeDB" id="T1J912"/>
<keyword evidence="6" id="KW-0865">Zymogen</keyword>
<dbReference type="PROSITE" id="PS50207">
    <property type="entry name" value="CASPASE_P10"/>
    <property type="match status" value="1"/>
</dbReference>
<dbReference type="PROSITE" id="PS01121">
    <property type="entry name" value="CASPASE_HIS"/>
    <property type="match status" value="1"/>
</dbReference>
<dbReference type="GO" id="GO:0005737">
    <property type="term" value="C:cytoplasm"/>
    <property type="evidence" value="ECO:0007669"/>
    <property type="project" value="TreeGrafter"/>
</dbReference>
<dbReference type="FunFam" id="3.40.50.1460:FF:000001">
    <property type="entry name" value="Caspase-3 preproprotein"/>
    <property type="match status" value="1"/>
</dbReference>
<dbReference type="SUPFAM" id="SSF52129">
    <property type="entry name" value="Caspase-like"/>
    <property type="match status" value="1"/>
</dbReference>
<dbReference type="GO" id="GO:0004197">
    <property type="term" value="F:cysteine-type endopeptidase activity"/>
    <property type="evidence" value="ECO:0007669"/>
    <property type="project" value="InterPro"/>
</dbReference>
<dbReference type="GO" id="GO:0016322">
    <property type="term" value="P:neuron remodeling"/>
    <property type="evidence" value="ECO:0007669"/>
    <property type="project" value="UniProtKB-ARBA"/>
</dbReference>
<dbReference type="GO" id="GO:0006508">
    <property type="term" value="P:proteolysis"/>
    <property type="evidence" value="ECO:0007669"/>
    <property type="project" value="UniProtKB-KW"/>
</dbReference>
<feature type="domain" description="Caspase family p10" evidence="8">
    <location>
        <begin position="229"/>
        <end position="324"/>
    </location>
</feature>
<dbReference type="InterPro" id="IPR002398">
    <property type="entry name" value="Pept_C14"/>
</dbReference>
<proteinExistence type="inferred from homology"/>
<dbReference type="InterPro" id="IPR001309">
    <property type="entry name" value="Pept_C14_p20"/>
</dbReference>
<evidence type="ECO:0000313" key="11">
    <source>
        <dbReference type="Proteomes" id="UP000014500"/>
    </source>
</evidence>
<comment type="similarity">
    <text evidence="1 7">Belongs to the peptidase C14A family.</text>
</comment>
<dbReference type="GO" id="GO:0043525">
    <property type="term" value="P:positive regulation of neuron apoptotic process"/>
    <property type="evidence" value="ECO:0007669"/>
    <property type="project" value="TreeGrafter"/>
</dbReference>
<dbReference type="InterPro" id="IPR016129">
    <property type="entry name" value="Caspase_his_AS"/>
</dbReference>
<dbReference type="Gene3D" id="3.40.50.1460">
    <property type="match status" value="1"/>
</dbReference>
<dbReference type="SMART" id="SM00115">
    <property type="entry name" value="CASc"/>
    <property type="match status" value="1"/>
</dbReference>
<dbReference type="InterPro" id="IPR011600">
    <property type="entry name" value="Pept_C14_caspase"/>
</dbReference>
<dbReference type="PANTHER" id="PTHR10454">
    <property type="entry name" value="CASPASE"/>
    <property type="match status" value="1"/>
</dbReference>
<evidence type="ECO:0000313" key="10">
    <source>
        <dbReference type="EnsemblMetazoa" id="SMAR010202-PA"/>
    </source>
</evidence>
<evidence type="ECO:0000259" key="8">
    <source>
        <dbReference type="PROSITE" id="PS50207"/>
    </source>
</evidence>
<dbReference type="PANTHER" id="PTHR10454:SF245">
    <property type="entry name" value="CASPASE-RELATED"/>
    <property type="match status" value="1"/>
</dbReference>
<dbReference type="EMBL" id="JH431968">
    <property type="status" value="NOT_ANNOTATED_CDS"/>
    <property type="molecule type" value="Genomic_DNA"/>
</dbReference>
<dbReference type="InterPro" id="IPR033139">
    <property type="entry name" value="Caspase_cys_AS"/>
</dbReference>
<dbReference type="AlphaFoldDB" id="T1J912"/>
<evidence type="ECO:0000259" key="9">
    <source>
        <dbReference type="PROSITE" id="PS50208"/>
    </source>
</evidence>
<dbReference type="GO" id="GO:0045476">
    <property type="term" value="P:nurse cell apoptotic process"/>
    <property type="evidence" value="ECO:0007669"/>
    <property type="project" value="UniProtKB-ARBA"/>
</dbReference>
<dbReference type="GO" id="GO:1990525">
    <property type="term" value="F:BIR domain binding"/>
    <property type="evidence" value="ECO:0007669"/>
    <property type="project" value="UniProtKB-ARBA"/>
</dbReference>
<reference evidence="11" key="1">
    <citation type="submission" date="2011-05" db="EMBL/GenBank/DDBJ databases">
        <authorList>
            <person name="Richards S.R."/>
            <person name="Qu J."/>
            <person name="Jiang H."/>
            <person name="Jhangiani S.N."/>
            <person name="Agravi P."/>
            <person name="Goodspeed R."/>
            <person name="Gross S."/>
            <person name="Mandapat C."/>
            <person name="Jackson L."/>
            <person name="Mathew T."/>
            <person name="Pu L."/>
            <person name="Thornton R."/>
            <person name="Saada N."/>
            <person name="Wilczek-Boney K.B."/>
            <person name="Lee S."/>
            <person name="Kovar C."/>
            <person name="Wu Y."/>
            <person name="Scherer S.E."/>
            <person name="Worley K.C."/>
            <person name="Muzny D.M."/>
            <person name="Gibbs R."/>
        </authorList>
    </citation>
    <scope>NUCLEOTIDE SEQUENCE</scope>
    <source>
        <strain evidence="11">Brora</strain>
    </source>
</reference>
<keyword evidence="5" id="KW-0788">Thiol protease</keyword>
<accession>T1J912</accession>
<dbReference type="HOGENOM" id="CLU_036904_2_0_1"/>
<evidence type="ECO:0000256" key="7">
    <source>
        <dbReference type="RuleBase" id="RU003971"/>
    </source>
</evidence>
<dbReference type="OMA" id="NDADYID"/>
<keyword evidence="2" id="KW-0645">Protease</keyword>
<dbReference type="EnsemblMetazoa" id="SMAR010202-RA">
    <property type="protein sequence ID" value="SMAR010202-PA"/>
    <property type="gene ID" value="SMAR010202"/>
</dbReference>
<dbReference type="InterPro" id="IPR002138">
    <property type="entry name" value="Pept_C14_p10"/>
</dbReference>
<evidence type="ECO:0000256" key="5">
    <source>
        <dbReference type="ARBA" id="ARBA00022807"/>
    </source>
</evidence>
<dbReference type="InterPro" id="IPR015917">
    <property type="entry name" value="Pept_C14A"/>
</dbReference>
<sequence>MVFWGTPLGTQGWEIMASSSDVTDAKDLTGNETAVGAEDTSEPISASNDVAELDSKNIFQNWNPFNRKHITMPVGKYSSLYNMSHKSRGVALIFNHKDFNIRLHLNRRNGTDKDRDNFKRALEVLGFNESNIKIYDDYSANKIIDELKKVAEIDHSNNDCVLVAIFTHGDLNCLYANDKKIRPEDLWEPFTADKCPSLAGKPKLFFIQACQGDRLDAGVNVIDKGDNSHYYKIPTYADILIHYSTIPGFFSWRNTNEGSWFIQAVSAVFHSYGQQYDLLTLLTYVNQIVSTDFESNVPDNPVMDKKKQIPCLTSMLTRKVYFHPKRTS</sequence>
<evidence type="ECO:0000256" key="4">
    <source>
        <dbReference type="ARBA" id="ARBA00022801"/>
    </source>
</evidence>
<keyword evidence="3" id="KW-0053">Apoptosis</keyword>
<organism evidence="10 11">
    <name type="scientific">Strigamia maritima</name>
    <name type="common">European centipede</name>
    <name type="synonym">Geophilus maritimus</name>
    <dbReference type="NCBI Taxonomy" id="126957"/>
    <lineage>
        <taxon>Eukaryota</taxon>
        <taxon>Metazoa</taxon>
        <taxon>Ecdysozoa</taxon>
        <taxon>Arthropoda</taxon>
        <taxon>Myriapoda</taxon>
        <taxon>Chilopoda</taxon>
        <taxon>Pleurostigmophora</taxon>
        <taxon>Geophilomorpha</taxon>
        <taxon>Linotaeniidae</taxon>
        <taxon>Strigamia</taxon>
    </lineage>
</organism>
<reference evidence="10" key="2">
    <citation type="submission" date="2015-02" db="UniProtKB">
        <authorList>
            <consortium name="EnsemblMetazoa"/>
        </authorList>
    </citation>
    <scope>IDENTIFICATION</scope>
</reference>
<dbReference type="GO" id="GO:0045751">
    <property type="term" value="P:negative regulation of Toll signaling pathway"/>
    <property type="evidence" value="ECO:0007669"/>
    <property type="project" value="UniProtKB-ARBA"/>
</dbReference>
<dbReference type="Proteomes" id="UP000014500">
    <property type="component" value="Unassembled WGS sequence"/>
</dbReference>
<protein>
    <recommendedName>
        <fullName evidence="12">Caspase-1</fullName>
    </recommendedName>
</protein>
<dbReference type="PRINTS" id="PR00376">
    <property type="entry name" value="IL1BCENZYME"/>
</dbReference>
<dbReference type="Pfam" id="PF00656">
    <property type="entry name" value="Peptidase_C14"/>
    <property type="match status" value="1"/>
</dbReference>
<evidence type="ECO:0000256" key="3">
    <source>
        <dbReference type="ARBA" id="ARBA00022703"/>
    </source>
</evidence>
<evidence type="ECO:0000256" key="6">
    <source>
        <dbReference type="ARBA" id="ARBA00023145"/>
    </source>
</evidence>
<feature type="domain" description="Caspase family p20" evidence="9">
    <location>
        <begin position="87"/>
        <end position="214"/>
    </location>
</feature>
<keyword evidence="4" id="KW-0378">Hydrolase</keyword>
<evidence type="ECO:0008006" key="12">
    <source>
        <dbReference type="Google" id="ProtNLM"/>
    </source>
</evidence>
<name>T1J912_STRMM</name>
<dbReference type="CDD" id="cd00032">
    <property type="entry name" value="CASc"/>
    <property type="match status" value="1"/>
</dbReference>